<evidence type="ECO:0000313" key="1">
    <source>
        <dbReference type="EMBL" id="MDP9803166.1"/>
    </source>
</evidence>
<organism evidence="1 2">
    <name type="scientific">Acinetobacter calcoaceticus</name>
    <dbReference type="NCBI Taxonomy" id="471"/>
    <lineage>
        <taxon>Bacteria</taxon>
        <taxon>Pseudomonadati</taxon>
        <taxon>Pseudomonadota</taxon>
        <taxon>Gammaproteobacteria</taxon>
        <taxon>Moraxellales</taxon>
        <taxon>Moraxellaceae</taxon>
        <taxon>Acinetobacter</taxon>
        <taxon>Acinetobacter calcoaceticus/baumannii complex</taxon>
    </lineage>
</organism>
<dbReference type="RefSeq" id="WP_209830258.1">
    <property type="nucleotide sequence ID" value="NZ_JAUSQP010000001.1"/>
</dbReference>
<name>A0ABD5ALD0_ACICA</name>
<protein>
    <submittedName>
        <fullName evidence="1">Gas vesicle protein</fullName>
    </submittedName>
</protein>
<dbReference type="Proteomes" id="UP001240164">
    <property type="component" value="Unassembled WGS sequence"/>
</dbReference>
<dbReference type="AlphaFoldDB" id="A0ABD5ALD0"/>
<gene>
    <name evidence="1" type="ORF">J2771_001420</name>
</gene>
<comment type="caution">
    <text evidence="1">The sequence shown here is derived from an EMBL/GenBank/DDBJ whole genome shotgun (WGS) entry which is preliminary data.</text>
</comment>
<dbReference type="EMBL" id="JAUSQP010000001">
    <property type="protein sequence ID" value="MDP9803166.1"/>
    <property type="molecule type" value="Genomic_DNA"/>
</dbReference>
<sequence>MDVLIPSKEELNQLEQHLYAQAFYCFGIGTDQENYTEIDKREILEKLSKGVQASKYAICTNSILLAEIMNTFHQLQENIDNTTDVDKNVRTLKLLFNQYSGAFSELYGLPSVFIDRVKGTRGVKKRNGNFLNRKYEIFYNILRQQVEVQGKFKNAKQAVEDVIEEVELAFKEFDDHYASERINEIKKKIEDEEHELKKYQVAKSPAFPIRPASSKKRIEKLKTELAKWSQAVQNDELYLEFPGIFLLKPDGYFDEILARHLRKHEILYDQVVEKSSKT</sequence>
<proteinExistence type="predicted"/>
<evidence type="ECO:0000313" key="2">
    <source>
        <dbReference type="Proteomes" id="UP001240164"/>
    </source>
</evidence>
<accession>A0ABD5ALD0</accession>
<reference evidence="1 2" key="1">
    <citation type="submission" date="2023-07" db="EMBL/GenBank/DDBJ databases">
        <title>Sorghum-associated microbial communities from plants grown in Nebraska, USA.</title>
        <authorList>
            <person name="Schachtman D."/>
        </authorList>
    </citation>
    <scope>NUCLEOTIDE SEQUENCE [LARGE SCALE GENOMIC DNA]</scope>
    <source>
        <strain evidence="1 2">CC146</strain>
    </source>
</reference>